<evidence type="ECO:0000313" key="8">
    <source>
        <dbReference type="EMBL" id="CAK8675151.1"/>
    </source>
</evidence>
<sequence>MTNSGSFAVSSTTFPVQWNTTGLAGSKNGEDDENERVLSIITYVGAAVSIVGILLTLFSYMGYRKFSVKRTHIVVVNLCMSLLLYFISFIISNSARQHTAMDKHVKDHSACIAGAFLCHLGVLSSWFWAISYWALLVVMYKRPLGGHINNFFFKTALPSYGISLVFAAGSIIVAHALGDLDESSHAYFSDRCFVANNYLYVGLLLPFLLPAAPMIGMFIYLVRGVMKKEQRNIQRVKSHLIKISIITVVFTVAVVLSVIIVPELREYGSTANLVAVACFTAGSTALGLLLMFFFCIHQKEIRSHWMAVVTGNDSIHHRSMSKGTMEALGIRRSSHKRSVGNNCSIPIEVTDESERKSSTIRILPKDDMDMSTLGLIQIPGTPSPEHDAERMNGTAQKENDTGRNLEVIDEHTSLKVKGHHGKSPFGKLHEAKSRSKSSSSNDGTAKHSSNKRQQSEDHIVIGKSHRKEPKRRSLSTSHNQEAPLTKRSSIVSTDSAEMTNFE</sequence>
<feature type="transmembrane region" description="Helical" evidence="6">
    <location>
        <begin position="243"/>
        <end position="261"/>
    </location>
</feature>
<feature type="domain" description="G-protein coupled receptors family 2 profile 2" evidence="7">
    <location>
        <begin position="38"/>
        <end position="298"/>
    </location>
</feature>
<feature type="transmembrane region" description="Helical" evidence="6">
    <location>
        <begin position="40"/>
        <end position="61"/>
    </location>
</feature>
<dbReference type="EMBL" id="CAWYQH010000013">
    <property type="protein sequence ID" value="CAK8675151.1"/>
    <property type="molecule type" value="Genomic_DNA"/>
</dbReference>
<keyword evidence="3 6" id="KW-1133">Transmembrane helix</keyword>
<feature type="compositionally biased region" description="Basic residues" evidence="5">
    <location>
        <begin position="463"/>
        <end position="473"/>
    </location>
</feature>
<evidence type="ECO:0000259" key="7">
    <source>
        <dbReference type="PROSITE" id="PS50261"/>
    </source>
</evidence>
<accession>A0ABP0F6X0</accession>
<evidence type="ECO:0000256" key="3">
    <source>
        <dbReference type="ARBA" id="ARBA00022989"/>
    </source>
</evidence>
<feature type="transmembrane region" description="Helical" evidence="6">
    <location>
        <begin position="273"/>
        <end position="296"/>
    </location>
</feature>
<feature type="transmembrane region" description="Helical" evidence="6">
    <location>
        <begin position="198"/>
        <end position="222"/>
    </location>
</feature>
<reference evidence="8 9" key="1">
    <citation type="submission" date="2024-02" db="EMBL/GenBank/DDBJ databases">
        <authorList>
            <person name="Daric V."/>
            <person name="Darras S."/>
        </authorList>
    </citation>
    <scope>NUCLEOTIDE SEQUENCE [LARGE SCALE GENOMIC DNA]</scope>
</reference>
<protein>
    <recommendedName>
        <fullName evidence="7">G-protein coupled receptors family 2 profile 2 domain-containing protein</fullName>
    </recommendedName>
</protein>
<keyword evidence="4 6" id="KW-0472">Membrane</keyword>
<comment type="subcellular location">
    <subcellularLocation>
        <location evidence="1">Membrane</location>
        <topology evidence="1">Multi-pass membrane protein</topology>
    </subcellularLocation>
</comment>
<dbReference type="Proteomes" id="UP001642483">
    <property type="component" value="Unassembled WGS sequence"/>
</dbReference>
<feature type="transmembrane region" description="Helical" evidence="6">
    <location>
        <begin position="112"/>
        <end position="136"/>
    </location>
</feature>
<feature type="compositionally biased region" description="Polar residues" evidence="5">
    <location>
        <begin position="474"/>
        <end position="502"/>
    </location>
</feature>
<evidence type="ECO:0000256" key="4">
    <source>
        <dbReference type="ARBA" id="ARBA00023136"/>
    </source>
</evidence>
<gene>
    <name evidence="8" type="ORF">CVLEPA_LOCUS4764</name>
</gene>
<evidence type="ECO:0000256" key="2">
    <source>
        <dbReference type="ARBA" id="ARBA00022692"/>
    </source>
</evidence>
<proteinExistence type="predicted"/>
<evidence type="ECO:0000313" key="9">
    <source>
        <dbReference type="Proteomes" id="UP001642483"/>
    </source>
</evidence>
<feature type="compositionally biased region" description="Basic and acidic residues" evidence="5">
    <location>
        <begin position="397"/>
        <end position="413"/>
    </location>
</feature>
<dbReference type="PANTHER" id="PTHR47767:SF2">
    <property type="entry name" value="GPS DOMAIN-CONTAINING PROTEIN"/>
    <property type="match status" value="1"/>
</dbReference>
<evidence type="ECO:0000256" key="5">
    <source>
        <dbReference type="SAM" id="MobiDB-lite"/>
    </source>
</evidence>
<feature type="region of interest" description="Disordered" evidence="5">
    <location>
        <begin position="377"/>
        <end position="502"/>
    </location>
</feature>
<keyword evidence="2 6" id="KW-0812">Transmembrane</keyword>
<comment type="caution">
    <text evidence="8">The sequence shown here is derived from an EMBL/GenBank/DDBJ whole genome shotgun (WGS) entry which is preliminary data.</text>
</comment>
<dbReference type="PANTHER" id="PTHR47767">
    <property type="entry name" value="ADHESION G PROTEIN-COUPLED RECEPTOR G7"/>
    <property type="match status" value="1"/>
</dbReference>
<name>A0ABP0F6X0_CLALP</name>
<dbReference type="Gene3D" id="1.20.1070.10">
    <property type="entry name" value="Rhodopsin 7-helix transmembrane proteins"/>
    <property type="match status" value="1"/>
</dbReference>
<dbReference type="InterPro" id="IPR017981">
    <property type="entry name" value="GPCR_2-like_7TM"/>
</dbReference>
<feature type="transmembrane region" description="Helical" evidence="6">
    <location>
        <begin position="73"/>
        <end position="92"/>
    </location>
</feature>
<dbReference type="InterPro" id="IPR000832">
    <property type="entry name" value="GPCR_2_secretin-like"/>
</dbReference>
<evidence type="ECO:0000256" key="1">
    <source>
        <dbReference type="ARBA" id="ARBA00004141"/>
    </source>
</evidence>
<evidence type="ECO:0000256" key="6">
    <source>
        <dbReference type="SAM" id="Phobius"/>
    </source>
</evidence>
<feature type="transmembrane region" description="Helical" evidence="6">
    <location>
        <begin position="157"/>
        <end position="178"/>
    </location>
</feature>
<organism evidence="8 9">
    <name type="scientific">Clavelina lepadiformis</name>
    <name type="common">Light-bulb sea squirt</name>
    <name type="synonym">Ascidia lepadiformis</name>
    <dbReference type="NCBI Taxonomy" id="159417"/>
    <lineage>
        <taxon>Eukaryota</taxon>
        <taxon>Metazoa</taxon>
        <taxon>Chordata</taxon>
        <taxon>Tunicata</taxon>
        <taxon>Ascidiacea</taxon>
        <taxon>Aplousobranchia</taxon>
        <taxon>Clavelinidae</taxon>
        <taxon>Clavelina</taxon>
    </lineage>
</organism>
<keyword evidence="9" id="KW-1185">Reference proteome</keyword>
<dbReference type="Pfam" id="PF00002">
    <property type="entry name" value="7tm_2"/>
    <property type="match status" value="1"/>
</dbReference>
<dbReference type="InterPro" id="IPR053066">
    <property type="entry name" value="ADGR_G7"/>
</dbReference>
<dbReference type="PROSITE" id="PS50261">
    <property type="entry name" value="G_PROTEIN_RECEP_F2_4"/>
    <property type="match status" value="1"/>
</dbReference>